<protein>
    <submittedName>
        <fullName evidence="1">Uncharacterized protein</fullName>
    </submittedName>
</protein>
<dbReference type="Proteomes" id="UP000008063">
    <property type="component" value="Unassembled WGS sequence"/>
</dbReference>
<evidence type="ECO:0000313" key="2">
    <source>
        <dbReference type="Proteomes" id="UP000008063"/>
    </source>
</evidence>
<gene>
    <name evidence="1" type="ORF">SERLA73DRAFT_79613</name>
</gene>
<sequence length="62" mass="6985">METLNTVRAKREKELLKSQLGWFPIDYNAFLYFYGNHGDQRMSNANTTIATSLSGALKESVG</sequence>
<organism evidence="2">
    <name type="scientific">Serpula lacrymans var. lacrymans (strain S7.3)</name>
    <name type="common">Dry rot fungus</name>
    <dbReference type="NCBI Taxonomy" id="936435"/>
    <lineage>
        <taxon>Eukaryota</taxon>
        <taxon>Fungi</taxon>
        <taxon>Dikarya</taxon>
        <taxon>Basidiomycota</taxon>
        <taxon>Agaricomycotina</taxon>
        <taxon>Agaricomycetes</taxon>
        <taxon>Agaricomycetidae</taxon>
        <taxon>Boletales</taxon>
        <taxon>Coniophorineae</taxon>
        <taxon>Serpulaceae</taxon>
        <taxon>Serpula</taxon>
    </lineage>
</organism>
<dbReference type="AlphaFoldDB" id="F8QGZ8"/>
<dbReference type="EMBL" id="GL945505">
    <property type="protein sequence ID" value="EGN92399.1"/>
    <property type="molecule type" value="Genomic_DNA"/>
</dbReference>
<accession>F8QGZ8</accession>
<evidence type="ECO:0000313" key="1">
    <source>
        <dbReference type="EMBL" id="EGN92399.1"/>
    </source>
</evidence>
<proteinExistence type="predicted"/>
<name>F8QGZ8_SERL3</name>
<dbReference type="HOGENOM" id="CLU_2905556_0_0_1"/>
<reference evidence="2" key="1">
    <citation type="journal article" date="2011" name="Science">
        <title>The plant cell wall-decomposing machinery underlies the functional diversity of forest fungi.</title>
        <authorList>
            <person name="Eastwood D.C."/>
            <person name="Floudas D."/>
            <person name="Binder M."/>
            <person name="Majcherczyk A."/>
            <person name="Schneider P."/>
            <person name="Aerts A."/>
            <person name="Asiegbu F.O."/>
            <person name="Baker S.E."/>
            <person name="Barry K."/>
            <person name="Bendiksby M."/>
            <person name="Blumentritt M."/>
            <person name="Coutinho P.M."/>
            <person name="Cullen D."/>
            <person name="de Vries R.P."/>
            <person name="Gathman A."/>
            <person name="Goodell B."/>
            <person name="Henrissat B."/>
            <person name="Ihrmark K."/>
            <person name="Kauserud H."/>
            <person name="Kohler A."/>
            <person name="LaButti K."/>
            <person name="Lapidus A."/>
            <person name="Lavin J.L."/>
            <person name="Lee Y.-H."/>
            <person name="Lindquist E."/>
            <person name="Lilly W."/>
            <person name="Lucas S."/>
            <person name="Morin E."/>
            <person name="Murat C."/>
            <person name="Oguiza J.A."/>
            <person name="Park J."/>
            <person name="Pisabarro A.G."/>
            <person name="Riley R."/>
            <person name="Rosling A."/>
            <person name="Salamov A."/>
            <person name="Schmidt O."/>
            <person name="Schmutz J."/>
            <person name="Skrede I."/>
            <person name="Stenlid J."/>
            <person name="Wiebenga A."/>
            <person name="Xie X."/>
            <person name="Kuees U."/>
            <person name="Hibbett D.S."/>
            <person name="Hoffmeister D."/>
            <person name="Hoegberg N."/>
            <person name="Martin F."/>
            <person name="Grigoriev I.V."/>
            <person name="Watkinson S.C."/>
        </authorList>
    </citation>
    <scope>NUCLEOTIDE SEQUENCE [LARGE SCALE GENOMIC DNA]</scope>
    <source>
        <strain evidence="2">strain S7.3</strain>
    </source>
</reference>
<dbReference type="InParanoid" id="F8QGZ8"/>
<keyword evidence="2" id="KW-1185">Reference proteome</keyword>